<dbReference type="EMBL" id="RIBZ01000543">
    <property type="protein sequence ID" value="RNG11840.1"/>
    <property type="molecule type" value="Genomic_DNA"/>
</dbReference>
<dbReference type="SUPFAM" id="SSF51126">
    <property type="entry name" value="Pectin lyase-like"/>
    <property type="match status" value="1"/>
</dbReference>
<accession>A0A3M8V2U2</accession>
<dbReference type="SMART" id="SM00710">
    <property type="entry name" value="PbH1"/>
    <property type="match status" value="6"/>
</dbReference>
<dbReference type="InterPro" id="IPR012334">
    <property type="entry name" value="Pectin_lyas_fold"/>
</dbReference>
<dbReference type="Pfam" id="PF13229">
    <property type="entry name" value="Beta_helix"/>
    <property type="match status" value="1"/>
</dbReference>
<keyword evidence="4" id="KW-1185">Reference proteome</keyword>
<evidence type="ECO:0000256" key="1">
    <source>
        <dbReference type="SAM" id="SignalP"/>
    </source>
</evidence>
<organism evidence="3 4">
    <name type="scientific">Streptomyces botrytidirepellens</name>
    <dbReference type="NCBI Taxonomy" id="2486417"/>
    <lineage>
        <taxon>Bacteria</taxon>
        <taxon>Bacillati</taxon>
        <taxon>Actinomycetota</taxon>
        <taxon>Actinomycetes</taxon>
        <taxon>Kitasatosporales</taxon>
        <taxon>Streptomycetaceae</taxon>
        <taxon>Streptomyces</taxon>
    </lineage>
</organism>
<keyword evidence="1" id="KW-0732">Signal</keyword>
<feature type="chain" id="PRO_5018093925" description="Right handed beta helix domain-containing protein" evidence="1">
    <location>
        <begin position="29"/>
        <end position="355"/>
    </location>
</feature>
<dbReference type="Proteomes" id="UP000275401">
    <property type="component" value="Unassembled WGS sequence"/>
</dbReference>
<dbReference type="Gene3D" id="2.160.20.10">
    <property type="entry name" value="Single-stranded right-handed beta-helix, Pectin lyase-like"/>
    <property type="match status" value="1"/>
</dbReference>
<comment type="caution">
    <text evidence="3">The sequence shown here is derived from an EMBL/GenBank/DDBJ whole genome shotgun (WGS) entry which is preliminary data.</text>
</comment>
<dbReference type="AlphaFoldDB" id="A0A3M8V2U2"/>
<dbReference type="InterPro" id="IPR039448">
    <property type="entry name" value="Beta_helix"/>
</dbReference>
<name>A0A3M8V2U2_9ACTN</name>
<gene>
    <name evidence="3" type="ORF">EEJ42_32560</name>
</gene>
<feature type="signal peptide" evidence="1">
    <location>
        <begin position="1"/>
        <end position="28"/>
    </location>
</feature>
<sequence length="355" mass="37037">MRTLTLRYLAGLTAALAIELTQLPGAHAAPAPTVHTVKPGQSIQAAVKAARPGDTIQLRAGVYRENVQITKDRLTLRGVGRTTVLTAPAKASANACGKAGHGVCVTGTAQRRVKNVHIRSLTVTGFPKNGIWGSRTVRMDVRNTLAEKNGQQGIGQQLSTRGVFVRNVSRNNKESGIFLANTVDAEGGATDAKGTRVAENRLTGNRIGVVVRRLRNLTVEQNTVAGNCGGVFVVGDESKPRAGDLTVAHNAVQANNAYCAPNARLPFIQGAGIVLTGTETTRVTGNQVHDNVGTSPMSGGIVLFKSVVGIANSKNAISRNVLTGNKPADVADRDKGPGNTFTGNVCTLSVPAGRC</sequence>
<reference evidence="3 4" key="1">
    <citation type="submission" date="2018-11" db="EMBL/GenBank/DDBJ databases">
        <title>The Potential of Streptomyces as Biocontrol Agents against the Tomato grey mould, Botrytis cinerea (Gray mold) Frontiers in Microbiology.</title>
        <authorList>
            <person name="Li D."/>
        </authorList>
    </citation>
    <scope>NUCLEOTIDE SEQUENCE [LARGE SCALE GENOMIC DNA]</scope>
    <source>
        <strain evidence="3 4">NEAU-LD23</strain>
    </source>
</reference>
<evidence type="ECO:0000313" key="3">
    <source>
        <dbReference type="EMBL" id="RNG11840.1"/>
    </source>
</evidence>
<protein>
    <recommendedName>
        <fullName evidence="2">Right handed beta helix domain-containing protein</fullName>
    </recommendedName>
</protein>
<dbReference type="RefSeq" id="WP_123105533.1">
    <property type="nucleotide sequence ID" value="NZ_RIBZ01000543.1"/>
</dbReference>
<evidence type="ECO:0000313" key="4">
    <source>
        <dbReference type="Proteomes" id="UP000275401"/>
    </source>
</evidence>
<dbReference type="InterPro" id="IPR011050">
    <property type="entry name" value="Pectin_lyase_fold/virulence"/>
</dbReference>
<proteinExistence type="predicted"/>
<dbReference type="InterPro" id="IPR006626">
    <property type="entry name" value="PbH1"/>
</dbReference>
<feature type="domain" description="Right handed beta helix" evidence="2">
    <location>
        <begin position="99"/>
        <end position="246"/>
    </location>
</feature>
<evidence type="ECO:0000259" key="2">
    <source>
        <dbReference type="Pfam" id="PF13229"/>
    </source>
</evidence>